<accession>A0ACA9QGM7</accession>
<protein>
    <submittedName>
        <fullName evidence="1">12936_t:CDS:1</fullName>
    </submittedName>
</protein>
<organism evidence="1 2">
    <name type="scientific">Acaulospora colombiana</name>
    <dbReference type="NCBI Taxonomy" id="27376"/>
    <lineage>
        <taxon>Eukaryota</taxon>
        <taxon>Fungi</taxon>
        <taxon>Fungi incertae sedis</taxon>
        <taxon>Mucoromycota</taxon>
        <taxon>Glomeromycotina</taxon>
        <taxon>Glomeromycetes</taxon>
        <taxon>Diversisporales</taxon>
        <taxon>Acaulosporaceae</taxon>
        <taxon>Acaulospora</taxon>
    </lineage>
</organism>
<evidence type="ECO:0000313" key="1">
    <source>
        <dbReference type="EMBL" id="CAG8750454.1"/>
    </source>
</evidence>
<evidence type="ECO:0000313" key="2">
    <source>
        <dbReference type="Proteomes" id="UP000789525"/>
    </source>
</evidence>
<name>A0ACA9QGM7_9GLOM</name>
<proteinExistence type="predicted"/>
<keyword evidence="2" id="KW-1185">Reference proteome</keyword>
<feature type="non-terminal residue" evidence="1">
    <location>
        <position position="1"/>
    </location>
</feature>
<feature type="non-terminal residue" evidence="1">
    <location>
        <position position="167"/>
    </location>
</feature>
<reference evidence="1" key="1">
    <citation type="submission" date="2021-06" db="EMBL/GenBank/DDBJ databases">
        <authorList>
            <person name="Kallberg Y."/>
            <person name="Tangrot J."/>
            <person name="Rosling A."/>
        </authorList>
    </citation>
    <scope>NUCLEOTIDE SEQUENCE</scope>
    <source>
        <strain evidence="1">CL356</strain>
    </source>
</reference>
<comment type="caution">
    <text evidence="1">The sequence shown here is derived from an EMBL/GenBank/DDBJ whole genome shotgun (WGS) entry which is preliminary data.</text>
</comment>
<dbReference type="Proteomes" id="UP000789525">
    <property type="component" value="Unassembled WGS sequence"/>
</dbReference>
<dbReference type="EMBL" id="CAJVPT010052887">
    <property type="protein sequence ID" value="CAG8750454.1"/>
    <property type="molecule type" value="Genomic_DNA"/>
</dbReference>
<sequence>HLNEDVRQCLIYDSNKQDARLIGVEYIISAKVFLTLPEEEKKYWHSHVYEASNVKSGILILPFGSAVPSVIADATEKKVMEGFVNTYGKTWHFWQVDRGDPLPYGPPQLMMSFTADNQISPKLLEDRDKRFKVSTEEKRKERSDISLTYNVDRNADHWTHRDDGMAY</sequence>
<gene>
    <name evidence="1" type="ORF">ACOLOM_LOCUS12670</name>
</gene>